<organism evidence="2 3">
    <name type="scientific">Arabis alpina</name>
    <name type="common">Alpine rock-cress</name>
    <dbReference type="NCBI Taxonomy" id="50452"/>
    <lineage>
        <taxon>Eukaryota</taxon>
        <taxon>Viridiplantae</taxon>
        <taxon>Streptophyta</taxon>
        <taxon>Embryophyta</taxon>
        <taxon>Tracheophyta</taxon>
        <taxon>Spermatophyta</taxon>
        <taxon>Magnoliopsida</taxon>
        <taxon>eudicotyledons</taxon>
        <taxon>Gunneridae</taxon>
        <taxon>Pentapetalae</taxon>
        <taxon>rosids</taxon>
        <taxon>malvids</taxon>
        <taxon>Brassicales</taxon>
        <taxon>Brassicaceae</taxon>
        <taxon>Arabideae</taxon>
        <taxon>Arabis</taxon>
    </lineage>
</organism>
<name>A0A087G3G8_ARAAL</name>
<accession>A0A087G3G8</accession>
<feature type="region of interest" description="Disordered" evidence="1">
    <location>
        <begin position="121"/>
        <end position="206"/>
    </location>
</feature>
<dbReference type="Gramene" id="KFK24420">
    <property type="protein sequence ID" value="KFK24420"/>
    <property type="gene ID" value="AALP_AAs61719U000100"/>
</dbReference>
<feature type="compositionally biased region" description="Basic and acidic residues" evidence="1">
    <location>
        <begin position="281"/>
        <end position="290"/>
    </location>
</feature>
<keyword evidence="3" id="KW-1185">Reference proteome</keyword>
<gene>
    <name evidence="2" type="ORF">AALP_AAs61719U000100</name>
</gene>
<feature type="compositionally biased region" description="Basic and acidic residues" evidence="1">
    <location>
        <begin position="156"/>
        <end position="165"/>
    </location>
</feature>
<evidence type="ECO:0000313" key="3">
    <source>
        <dbReference type="Proteomes" id="UP000029120"/>
    </source>
</evidence>
<reference evidence="3" key="1">
    <citation type="journal article" date="2015" name="Nat. Plants">
        <title>Genome expansion of Arabis alpina linked with retrotransposition and reduced symmetric DNA methylation.</title>
        <authorList>
            <person name="Willing E.M."/>
            <person name="Rawat V."/>
            <person name="Mandakova T."/>
            <person name="Maumus F."/>
            <person name="James G.V."/>
            <person name="Nordstroem K.J."/>
            <person name="Becker C."/>
            <person name="Warthmann N."/>
            <person name="Chica C."/>
            <person name="Szarzynska B."/>
            <person name="Zytnicki M."/>
            <person name="Albani M.C."/>
            <person name="Kiefer C."/>
            <person name="Bergonzi S."/>
            <person name="Castaings L."/>
            <person name="Mateos J.L."/>
            <person name="Berns M.C."/>
            <person name="Bujdoso N."/>
            <person name="Piofczyk T."/>
            <person name="de Lorenzo L."/>
            <person name="Barrero-Sicilia C."/>
            <person name="Mateos I."/>
            <person name="Piednoel M."/>
            <person name="Hagmann J."/>
            <person name="Chen-Min-Tao R."/>
            <person name="Iglesias-Fernandez R."/>
            <person name="Schuster S.C."/>
            <person name="Alonso-Blanco C."/>
            <person name="Roudier F."/>
            <person name="Carbonero P."/>
            <person name="Paz-Ares J."/>
            <person name="Davis S.J."/>
            <person name="Pecinka A."/>
            <person name="Quesneville H."/>
            <person name="Colot V."/>
            <person name="Lysak M.A."/>
            <person name="Weigel D."/>
            <person name="Coupland G."/>
            <person name="Schneeberger K."/>
        </authorList>
    </citation>
    <scope>NUCLEOTIDE SEQUENCE [LARGE SCALE GENOMIC DNA]</scope>
    <source>
        <strain evidence="3">cv. Pajares</strain>
    </source>
</reference>
<dbReference type="EMBL" id="KL968830">
    <property type="protein sequence ID" value="KFK24420.1"/>
    <property type="molecule type" value="Genomic_DNA"/>
</dbReference>
<feature type="region of interest" description="Disordered" evidence="1">
    <location>
        <begin position="1"/>
        <end position="65"/>
    </location>
</feature>
<feature type="compositionally biased region" description="Polar residues" evidence="1">
    <location>
        <begin position="125"/>
        <end position="141"/>
    </location>
</feature>
<feature type="compositionally biased region" description="Basic and acidic residues" evidence="1">
    <location>
        <begin position="1"/>
        <end position="14"/>
    </location>
</feature>
<feature type="compositionally biased region" description="Basic and acidic residues" evidence="1">
    <location>
        <begin position="245"/>
        <end position="266"/>
    </location>
</feature>
<feature type="compositionally biased region" description="Basic and acidic residues" evidence="1">
    <location>
        <begin position="28"/>
        <end position="39"/>
    </location>
</feature>
<feature type="compositionally biased region" description="Acidic residues" evidence="1">
    <location>
        <begin position="166"/>
        <end position="176"/>
    </location>
</feature>
<evidence type="ECO:0000313" key="2">
    <source>
        <dbReference type="EMBL" id="KFK24420.1"/>
    </source>
</evidence>
<evidence type="ECO:0000256" key="1">
    <source>
        <dbReference type="SAM" id="MobiDB-lite"/>
    </source>
</evidence>
<feature type="region of interest" description="Disordered" evidence="1">
    <location>
        <begin position="243"/>
        <end position="309"/>
    </location>
</feature>
<sequence length="348" mass="38495">MTDERRTADPKDAGLGDLEDGEIQTDGNVREDQTAHDDPPPAAPARVSPSGEKSKEAPRATSLLPELLQKMSVTLDALLESADRQNKTNGTITEELRSIGADVRTRVLEPLFRKPAPRLDPLALNFTTPVGSSNRPRQQHPSADAKDGRSVLLAQARREKAKIGDEPIEVDNDDEDLARQVVPDTELTEPERARQAAARGRNTYHRQAASQEFPVIDDDSLAGRDVDNAELLEAEAARQAALRANRVDRQKTTRKSTNSERARRISEEEENVEWVELTEAAEGKPTDRPAGRAAVRSQQDEMAEFRASLSKTTTELKTIRSQMHRATSKAPELDLILEQAQHTPFSAR</sequence>
<proteinExistence type="predicted"/>
<feature type="non-terminal residue" evidence="2">
    <location>
        <position position="348"/>
    </location>
</feature>
<protein>
    <submittedName>
        <fullName evidence="2">Uncharacterized protein</fullName>
    </submittedName>
</protein>
<dbReference type="AlphaFoldDB" id="A0A087G3G8"/>
<dbReference type="Proteomes" id="UP000029120">
    <property type="component" value="Unassembled WGS sequence"/>
</dbReference>